<feature type="coiled-coil region" evidence="1">
    <location>
        <begin position="26"/>
        <end position="53"/>
    </location>
</feature>
<proteinExistence type="predicted"/>
<organism evidence="4 5">
    <name type="scientific">Heterodera trifolii</name>
    <dbReference type="NCBI Taxonomy" id="157864"/>
    <lineage>
        <taxon>Eukaryota</taxon>
        <taxon>Metazoa</taxon>
        <taxon>Ecdysozoa</taxon>
        <taxon>Nematoda</taxon>
        <taxon>Chromadorea</taxon>
        <taxon>Rhabditida</taxon>
        <taxon>Tylenchina</taxon>
        <taxon>Tylenchomorpha</taxon>
        <taxon>Tylenchoidea</taxon>
        <taxon>Heteroderidae</taxon>
        <taxon>Heteroderinae</taxon>
        <taxon>Heterodera</taxon>
    </lineage>
</organism>
<feature type="compositionally biased region" description="Pro residues" evidence="2">
    <location>
        <begin position="388"/>
        <end position="397"/>
    </location>
</feature>
<feature type="region of interest" description="Disordered" evidence="2">
    <location>
        <begin position="1095"/>
        <end position="1167"/>
    </location>
</feature>
<keyword evidence="1" id="KW-0175">Coiled coil</keyword>
<evidence type="ECO:0000313" key="5">
    <source>
        <dbReference type="Proteomes" id="UP001620626"/>
    </source>
</evidence>
<dbReference type="Proteomes" id="UP001620626">
    <property type="component" value="Unassembled WGS sequence"/>
</dbReference>
<dbReference type="InterPro" id="IPR012337">
    <property type="entry name" value="RNaseH-like_sf"/>
</dbReference>
<dbReference type="Gene3D" id="3.30.420.10">
    <property type="entry name" value="Ribonuclease H-like superfamily/Ribonuclease H"/>
    <property type="match status" value="1"/>
</dbReference>
<feature type="region of interest" description="Disordered" evidence="2">
    <location>
        <begin position="1237"/>
        <end position="1266"/>
    </location>
</feature>
<feature type="compositionally biased region" description="Polar residues" evidence="2">
    <location>
        <begin position="305"/>
        <end position="314"/>
    </location>
</feature>
<feature type="compositionally biased region" description="Low complexity" evidence="2">
    <location>
        <begin position="283"/>
        <end position="295"/>
    </location>
</feature>
<feature type="region of interest" description="Disordered" evidence="2">
    <location>
        <begin position="527"/>
        <end position="608"/>
    </location>
</feature>
<feature type="region of interest" description="Disordered" evidence="2">
    <location>
        <begin position="1179"/>
        <end position="1210"/>
    </location>
</feature>
<feature type="compositionally biased region" description="Basic residues" evidence="2">
    <location>
        <begin position="343"/>
        <end position="353"/>
    </location>
</feature>
<evidence type="ECO:0000259" key="3">
    <source>
        <dbReference type="PROSITE" id="PS50994"/>
    </source>
</evidence>
<feature type="compositionally biased region" description="Low complexity" evidence="2">
    <location>
        <begin position="199"/>
        <end position="208"/>
    </location>
</feature>
<name>A0ABD2KD13_9BILA</name>
<dbReference type="SUPFAM" id="SSF53098">
    <property type="entry name" value="Ribonuclease H-like"/>
    <property type="match status" value="1"/>
</dbReference>
<feature type="compositionally biased region" description="Polar residues" evidence="2">
    <location>
        <begin position="426"/>
        <end position="435"/>
    </location>
</feature>
<feature type="compositionally biased region" description="Polar residues" evidence="2">
    <location>
        <begin position="1113"/>
        <end position="1139"/>
    </location>
</feature>
<dbReference type="PROSITE" id="PS50994">
    <property type="entry name" value="INTEGRASE"/>
    <property type="match status" value="1"/>
</dbReference>
<evidence type="ECO:0000256" key="2">
    <source>
        <dbReference type="SAM" id="MobiDB-lite"/>
    </source>
</evidence>
<feature type="compositionally biased region" description="Basic and acidic residues" evidence="2">
    <location>
        <begin position="368"/>
        <end position="377"/>
    </location>
</feature>
<feature type="compositionally biased region" description="Polar residues" evidence="2">
    <location>
        <begin position="354"/>
        <end position="363"/>
    </location>
</feature>
<feature type="region of interest" description="Disordered" evidence="2">
    <location>
        <begin position="84"/>
        <end position="142"/>
    </location>
</feature>
<feature type="region of interest" description="Disordered" evidence="2">
    <location>
        <begin position="248"/>
        <end position="447"/>
    </location>
</feature>
<keyword evidence="5" id="KW-1185">Reference proteome</keyword>
<dbReference type="InterPro" id="IPR036397">
    <property type="entry name" value="RNaseH_sf"/>
</dbReference>
<feature type="domain" description="Integrase catalytic" evidence="3">
    <location>
        <begin position="662"/>
        <end position="838"/>
    </location>
</feature>
<sequence>MASKFVLVPEEIYHGLKSSDSGNINLDFAKHALERTKRKRENVTAKNINYNQELSRYLHLRDEHQNQPAKIEITQGLKALIKKGDESDEDEQIFDLGPERPQPPASQIRRQRRPHHHYHDDEEMPLLPASPPRQAVNRGQKRKANDYYSSWEEGAKRQLIQQYEPASSSKIVNRQRRRKLPPVSWRREEEQIPADIQQEEPFQPAPQQSIPIHPQLNRKRKAQQNLNDVREAKKSLIDLEELRPAPLQQEASLRFKQKTTNKPRVTQPPHSTSSALTTRSNPPRDLLAEAAAAPLPDDDGDDLEFSQQPGTSAQIHPLPPGPPLPSKAKKRKTSKNEEETERKRIRVGSRKRWSSQTDATNQPKRQKNLPDDGHDLELSQPETSTQNQPPPPEPPLPSKTKKRKSSKDEEDTKRKKFRIGSRKRLSSPTVNTNQSKRQKNPVNEVLSEEQRRQFVEDQRLFTIPNSQLTNEQKRRRLQFVFNRNPTKYGVHDDTILNNAGNPITDSSVAQALDYIIERRAGRIPQSYFTNMDGTTSTAKGTQAKNGTRRPSAGIKPKITETQRDETGERQGARRIDTSISNQAEIDESVNNRNGNSNQKPTSQTKKMDKSIEKVLERLYNDPKSPAAFAGVDRLWLEAKKELGNKIRKNDVKHYLEGHRTYTLMRPRRINFSRARTTAAGFMTDCQVDLADFQALSRHNSGNRYLMVVIDVLSKRIFVTPLRTKKSEDMVEGFKRVFSTMPMKPHRIFSDKGTEFRNQQLKKLFDEEEVEKYESTHSEKKAALAERAIRQIKNRLYRYFAQTKTLNWVDVIDQIVDGINKSPSRVHGMRPIDVNFKNSQQIWQKMFGEDQHRALFGKHRKRAKFVPGQTVRMSIAKGQFEKGYIPNYGDEILEIDAVKSHMKPMRYKVRDSKGEKFKGFFYPEELAPVRKDAETTYRIERVFSETENARWNDRSAYGSQTPIRRKRGVIEPTSPPNALVPKSPPNVTHNVTLNVKRPTSPPRVGQKTQENLEEDSLTNVTKPPLPKQSKIEKLSEVIQPKTEEMKTTQTISPHTDPNKKVNNLSESQNIIPPPPASNKSTNVTKKEEGLKTVIAATPSVTEPSPPPPASNTSDQSGSNQSIAQNITHSSRLSSPSINVTKKQEELKSSSGPTHSVLKPTAPLPVSNQTTVSQVHQVVATPHLKKSENQTVSSIKEAKQREIGPPPKQRNEKSAIEIVTPPQQPTPTSPTRAIVTEKKATTPPRAISLDTIGPPPKQRNEKSLNVKQGQTHLVTELTPESSKRTTITTTTTTTITEPPKETINDLVGRIEEPTERNRAEELLSVLFGDEQWKKLNLHMVKQIIEGVELQYHPNLDRFKAVFTHPRIEFISFSSQLGYVLGFENAQHVRNNEIAKYGSDLRGGFASFAVYAKGLTENMIVGNSLSSLLRVVSVSGATPGEYTEKIYDSPLYARVLPKEVLEIEIELRTMTDGRLVPFSYGTVLVVLIFKKSGCGIGDDSVYQVFRGGQPFQRGWGVPQNGAGIGDIFRGLWRFFLPLIRRAGDTVADETMQTGKRFINREDEESV</sequence>
<dbReference type="PANTHER" id="PTHR46585">
    <property type="entry name" value="INTEGRASE CORE DOMAIN CONTAINING PROTEIN"/>
    <property type="match status" value="1"/>
</dbReference>
<reference evidence="4 5" key="1">
    <citation type="submission" date="2024-10" db="EMBL/GenBank/DDBJ databases">
        <authorList>
            <person name="Kim D."/>
        </authorList>
    </citation>
    <scope>NUCLEOTIDE SEQUENCE [LARGE SCALE GENOMIC DNA]</scope>
    <source>
        <strain evidence="4">BH-2024</strain>
    </source>
</reference>
<dbReference type="EMBL" id="JBICBT010000786">
    <property type="protein sequence ID" value="KAL3100814.1"/>
    <property type="molecule type" value="Genomic_DNA"/>
</dbReference>
<accession>A0ABD2KD13</accession>
<comment type="caution">
    <text evidence="4">The sequence shown here is derived from an EMBL/GenBank/DDBJ whole genome shotgun (WGS) entry which is preliminary data.</text>
</comment>
<evidence type="ECO:0000313" key="4">
    <source>
        <dbReference type="EMBL" id="KAL3100814.1"/>
    </source>
</evidence>
<gene>
    <name evidence="4" type="ORF">niasHT_021093</name>
</gene>
<feature type="region of interest" description="Disordered" evidence="2">
    <location>
        <begin position="966"/>
        <end position="1025"/>
    </location>
</feature>
<dbReference type="InterPro" id="IPR001584">
    <property type="entry name" value="Integrase_cat-core"/>
</dbReference>
<feature type="compositionally biased region" description="Polar residues" evidence="2">
    <location>
        <begin position="262"/>
        <end position="281"/>
    </location>
</feature>
<feature type="region of interest" description="Disordered" evidence="2">
    <location>
        <begin position="1041"/>
        <end position="1083"/>
    </location>
</feature>
<protein>
    <recommendedName>
        <fullName evidence="3">Integrase catalytic domain-containing protein</fullName>
    </recommendedName>
</protein>
<feature type="compositionally biased region" description="Basic residues" evidence="2">
    <location>
        <begin position="414"/>
        <end position="425"/>
    </location>
</feature>
<evidence type="ECO:0000256" key="1">
    <source>
        <dbReference type="SAM" id="Coils"/>
    </source>
</evidence>
<feature type="compositionally biased region" description="Polar residues" evidence="2">
    <location>
        <begin position="577"/>
        <end position="604"/>
    </location>
</feature>
<feature type="compositionally biased region" description="Polar residues" evidence="2">
    <location>
        <begin position="1046"/>
        <end position="1069"/>
    </location>
</feature>
<feature type="compositionally biased region" description="Basic and acidic residues" evidence="2">
    <location>
        <begin position="557"/>
        <end position="576"/>
    </location>
</feature>
<feature type="region of interest" description="Disordered" evidence="2">
    <location>
        <begin position="164"/>
        <end position="223"/>
    </location>
</feature>
<dbReference type="PANTHER" id="PTHR46585:SF1">
    <property type="entry name" value="CHROMO DOMAIN-CONTAINING PROTEIN"/>
    <property type="match status" value="1"/>
</dbReference>
<feature type="compositionally biased region" description="Polar residues" evidence="2">
    <location>
        <begin position="527"/>
        <end position="545"/>
    </location>
</feature>